<dbReference type="NCBIfam" id="TIGR01930">
    <property type="entry name" value="AcCoA-C-Actrans"/>
    <property type="match status" value="1"/>
</dbReference>
<dbReference type="PROSITE" id="PS00098">
    <property type="entry name" value="THIOLASE_1"/>
    <property type="match status" value="1"/>
</dbReference>
<dbReference type="InterPro" id="IPR020616">
    <property type="entry name" value="Thiolase_N"/>
</dbReference>
<dbReference type="Pfam" id="PF02803">
    <property type="entry name" value="Thiolase_C"/>
    <property type="match status" value="1"/>
</dbReference>
<evidence type="ECO:0000259" key="9">
    <source>
        <dbReference type="Pfam" id="PF02803"/>
    </source>
</evidence>
<dbReference type="AlphaFoldDB" id="A0A6L9EAR1"/>
<dbReference type="Proteomes" id="UP000475249">
    <property type="component" value="Unassembled WGS sequence"/>
</dbReference>
<feature type="active site" description="Proton acceptor" evidence="6">
    <location>
        <position position="350"/>
    </location>
</feature>
<dbReference type="PANTHER" id="PTHR43853:SF21">
    <property type="entry name" value="STEROID 3-KETOACYL-COA THIOLASE"/>
    <property type="match status" value="1"/>
</dbReference>
<dbReference type="GO" id="GO:0006635">
    <property type="term" value="P:fatty acid beta-oxidation"/>
    <property type="evidence" value="ECO:0007669"/>
    <property type="project" value="TreeGrafter"/>
</dbReference>
<dbReference type="RefSeq" id="WP_161434663.1">
    <property type="nucleotide sequence ID" value="NZ_WXYO01000002.1"/>
</dbReference>
<dbReference type="FunFam" id="3.40.47.10:FF:000010">
    <property type="entry name" value="Acetyl-CoA acetyltransferase (Thiolase)"/>
    <property type="match status" value="1"/>
</dbReference>
<evidence type="ECO:0000256" key="6">
    <source>
        <dbReference type="PIRSR" id="PIRSR000429-1"/>
    </source>
</evidence>
<dbReference type="InterPro" id="IPR016039">
    <property type="entry name" value="Thiolase-like"/>
</dbReference>
<dbReference type="PANTHER" id="PTHR43853">
    <property type="entry name" value="3-KETOACYL-COA THIOLASE, PEROXISOMAL"/>
    <property type="match status" value="1"/>
</dbReference>
<name>A0A6L9EAR1_9FLAO</name>
<dbReference type="SUPFAM" id="SSF53901">
    <property type="entry name" value="Thiolase-like"/>
    <property type="match status" value="2"/>
</dbReference>
<proteinExistence type="inferred from homology"/>
<sequence>MNKTAYIVKAYRTAVGKAPRGLFRFKRPDELAAETIEHMMKEVPQLDKKRIDDVIVGNAMPEAEQGLNMARLISLMGLEIEDVPGVTVNRYCASGLETIGIATAKIQAGMADCIIAGGAESMSYIPMGGYKPTPDYEVAKEGNEDYYWGMGLTAEAVAQQFNVSREDQDEFAYNSHMKALKAQEGDRFKEQIVPIEVEHTFINTVGKKETKNYTVGVDEGPRADTSKEVLAKLRPVFAAGGSVTAGNSSQMSDGAAFVLVMSEEMVKELNLEPIARLVNYAAAGVEPRIMGIGPVKAVPKALKQAGMKQSEVELIELNEAFASQSLAVIRELDLNPDIINVNGGAIALGHPLGCTGAKLSVQLFDEMRKRDMKGKYGMVTMCVGTGQGAAGIYEFLN</sequence>
<feature type="active site" description="Proton acceptor" evidence="6">
    <location>
        <position position="382"/>
    </location>
</feature>
<gene>
    <name evidence="10" type="ORF">GTQ38_06535</name>
</gene>
<organism evidence="10 11">
    <name type="scientific">Poritiphilus flavus</name>
    <dbReference type="NCBI Taxonomy" id="2697053"/>
    <lineage>
        <taxon>Bacteria</taxon>
        <taxon>Pseudomonadati</taxon>
        <taxon>Bacteroidota</taxon>
        <taxon>Flavobacteriia</taxon>
        <taxon>Flavobacteriales</taxon>
        <taxon>Flavobacteriaceae</taxon>
        <taxon>Poritiphilus</taxon>
    </lineage>
</organism>
<evidence type="ECO:0000313" key="10">
    <source>
        <dbReference type="EMBL" id="NAS11651.1"/>
    </source>
</evidence>
<evidence type="ECO:0000313" key="11">
    <source>
        <dbReference type="Proteomes" id="UP000475249"/>
    </source>
</evidence>
<dbReference type="GO" id="GO:0010124">
    <property type="term" value="P:phenylacetate catabolic process"/>
    <property type="evidence" value="ECO:0007669"/>
    <property type="project" value="TreeGrafter"/>
</dbReference>
<keyword evidence="3 7" id="KW-0808">Transferase</keyword>
<dbReference type="InterPro" id="IPR020615">
    <property type="entry name" value="Thiolase_acyl_enz_int_AS"/>
</dbReference>
<dbReference type="CDD" id="cd00751">
    <property type="entry name" value="thiolase"/>
    <property type="match status" value="1"/>
</dbReference>
<comment type="caution">
    <text evidence="10">The sequence shown here is derived from an EMBL/GenBank/DDBJ whole genome shotgun (WGS) entry which is preliminary data.</text>
</comment>
<dbReference type="EMBL" id="WXYO01000002">
    <property type="protein sequence ID" value="NAS11651.1"/>
    <property type="molecule type" value="Genomic_DNA"/>
</dbReference>
<dbReference type="Gene3D" id="3.40.47.10">
    <property type="match status" value="1"/>
</dbReference>
<evidence type="ECO:0000256" key="1">
    <source>
        <dbReference type="ARBA" id="ARBA00005189"/>
    </source>
</evidence>
<evidence type="ECO:0000256" key="3">
    <source>
        <dbReference type="ARBA" id="ARBA00022679"/>
    </source>
</evidence>
<dbReference type="PIRSF" id="PIRSF000429">
    <property type="entry name" value="Ac-CoA_Ac_transf"/>
    <property type="match status" value="1"/>
</dbReference>
<dbReference type="GO" id="GO:0005737">
    <property type="term" value="C:cytoplasm"/>
    <property type="evidence" value="ECO:0007669"/>
    <property type="project" value="UniProtKB-ARBA"/>
</dbReference>
<evidence type="ECO:0000256" key="5">
    <source>
        <dbReference type="ARBA" id="ARBA00024073"/>
    </source>
</evidence>
<comment type="similarity">
    <text evidence="2 7">Belongs to the thiolase-like superfamily. Thiolase family.</text>
</comment>
<feature type="domain" description="Thiolase C-terminal" evidence="9">
    <location>
        <begin position="272"/>
        <end position="393"/>
    </location>
</feature>
<feature type="active site" description="Acyl-thioester intermediate" evidence="6">
    <location>
        <position position="92"/>
    </location>
</feature>
<dbReference type="Pfam" id="PF00108">
    <property type="entry name" value="Thiolase_N"/>
    <property type="match status" value="1"/>
</dbReference>
<reference evidence="10 11" key="1">
    <citation type="submission" date="2020-01" db="EMBL/GenBank/DDBJ databases">
        <title>Bacteria diversity of Porities sp.</title>
        <authorList>
            <person name="Wang G."/>
        </authorList>
    </citation>
    <scope>NUCLEOTIDE SEQUENCE [LARGE SCALE GENOMIC DNA]</scope>
    <source>
        <strain evidence="10 11">R33</strain>
    </source>
</reference>
<evidence type="ECO:0000256" key="4">
    <source>
        <dbReference type="ARBA" id="ARBA00023315"/>
    </source>
</evidence>
<dbReference type="PROSITE" id="PS00099">
    <property type="entry name" value="THIOLASE_3"/>
    <property type="match status" value="1"/>
</dbReference>
<dbReference type="EC" id="2.3.1.16" evidence="5"/>
<feature type="domain" description="Thiolase N-terminal" evidence="8">
    <location>
        <begin position="6"/>
        <end position="264"/>
    </location>
</feature>
<protein>
    <recommendedName>
        <fullName evidence="5">acetyl-CoA C-acyltransferase</fullName>
        <ecNumber evidence="5">2.3.1.16</ecNumber>
    </recommendedName>
</protein>
<keyword evidence="11" id="KW-1185">Reference proteome</keyword>
<evidence type="ECO:0000259" key="8">
    <source>
        <dbReference type="Pfam" id="PF00108"/>
    </source>
</evidence>
<dbReference type="InterPro" id="IPR020617">
    <property type="entry name" value="Thiolase_C"/>
</dbReference>
<dbReference type="InterPro" id="IPR020610">
    <property type="entry name" value="Thiolase_AS"/>
</dbReference>
<evidence type="ECO:0000256" key="2">
    <source>
        <dbReference type="ARBA" id="ARBA00010982"/>
    </source>
</evidence>
<comment type="pathway">
    <text evidence="1">Lipid metabolism.</text>
</comment>
<dbReference type="GO" id="GO:0003988">
    <property type="term" value="F:acetyl-CoA C-acyltransferase activity"/>
    <property type="evidence" value="ECO:0007669"/>
    <property type="project" value="UniProtKB-EC"/>
</dbReference>
<evidence type="ECO:0000256" key="7">
    <source>
        <dbReference type="RuleBase" id="RU003557"/>
    </source>
</evidence>
<dbReference type="InterPro" id="IPR002155">
    <property type="entry name" value="Thiolase"/>
</dbReference>
<keyword evidence="4 7" id="KW-0012">Acyltransferase</keyword>
<dbReference type="PROSITE" id="PS00737">
    <property type="entry name" value="THIOLASE_2"/>
    <property type="match status" value="1"/>
</dbReference>
<dbReference type="InterPro" id="IPR050215">
    <property type="entry name" value="Thiolase-like_sf_Thiolase"/>
</dbReference>
<dbReference type="InterPro" id="IPR020613">
    <property type="entry name" value="Thiolase_CS"/>
</dbReference>
<accession>A0A6L9EAR1</accession>